<feature type="compositionally biased region" description="Acidic residues" evidence="1">
    <location>
        <begin position="64"/>
        <end position="73"/>
    </location>
</feature>
<proteinExistence type="predicted"/>
<feature type="region of interest" description="Disordered" evidence="1">
    <location>
        <begin position="1"/>
        <end position="203"/>
    </location>
</feature>
<feature type="compositionally biased region" description="Basic residues" evidence="1">
    <location>
        <begin position="165"/>
        <end position="176"/>
    </location>
</feature>
<accession>A0ABP1PRW2</accession>
<name>A0ABP1PRW2_9HEXA</name>
<comment type="caution">
    <text evidence="2">The sequence shown here is derived from an EMBL/GenBank/DDBJ whole genome shotgun (WGS) entry which is preliminary data.</text>
</comment>
<feature type="compositionally biased region" description="Basic residues" evidence="1">
    <location>
        <begin position="83"/>
        <end position="96"/>
    </location>
</feature>
<sequence>MKYSCVGEDSSDDEFMDPAGQFEIAGTGDDINVEEFGRYRQAKKLNQDANKDPNRKRMTRFFENDDDDDDGQDQGDQRDPKQGKGRKSKGKGKGKALKGDDADELGERRPTLTRLFDDNDNDKGSNKGSDKKARKSKLLMKDGVDSLEETETTVQVEYTLIKDPNKKKKKSKSKRKTKEDDRSSVASSSNKPSEPVKIPGLTAAESEKLAKTYDQALAASSADPAANAKSNLFVRRTSIATSYVDPETGQKMVDVQGNR</sequence>
<feature type="compositionally biased region" description="Basic and acidic residues" evidence="1">
    <location>
        <begin position="97"/>
        <end position="131"/>
    </location>
</feature>
<organism evidence="2 3">
    <name type="scientific">Orchesella dallaii</name>
    <dbReference type="NCBI Taxonomy" id="48710"/>
    <lineage>
        <taxon>Eukaryota</taxon>
        <taxon>Metazoa</taxon>
        <taxon>Ecdysozoa</taxon>
        <taxon>Arthropoda</taxon>
        <taxon>Hexapoda</taxon>
        <taxon>Collembola</taxon>
        <taxon>Entomobryomorpha</taxon>
        <taxon>Entomobryoidea</taxon>
        <taxon>Orchesellidae</taxon>
        <taxon>Orchesellinae</taxon>
        <taxon>Orchesella</taxon>
    </lineage>
</organism>
<evidence type="ECO:0000313" key="2">
    <source>
        <dbReference type="EMBL" id="CAL8075005.1"/>
    </source>
</evidence>
<evidence type="ECO:0000256" key="1">
    <source>
        <dbReference type="SAM" id="MobiDB-lite"/>
    </source>
</evidence>
<dbReference type="Proteomes" id="UP001642540">
    <property type="component" value="Unassembled WGS sequence"/>
</dbReference>
<dbReference type="EMBL" id="CAXLJM020000007">
    <property type="protein sequence ID" value="CAL8075005.1"/>
    <property type="molecule type" value="Genomic_DNA"/>
</dbReference>
<gene>
    <name evidence="2" type="ORF">ODALV1_LOCUS3056</name>
</gene>
<feature type="compositionally biased region" description="Basic and acidic residues" evidence="1">
    <location>
        <begin position="45"/>
        <end position="63"/>
    </location>
</feature>
<reference evidence="2 3" key="1">
    <citation type="submission" date="2024-08" db="EMBL/GenBank/DDBJ databases">
        <authorList>
            <person name="Cucini C."/>
            <person name="Frati F."/>
        </authorList>
    </citation>
    <scope>NUCLEOTIDE SEQUENCE [LARGE SCALE GENOMIC DNA]</scope>
</reference>
<protein>
    <submittedName>
        <fullName evidence="2">Uncharacterized protein</fullName>
    </submittedName>
</protein>
<keyword evidence="3" id="KW-1185">Reference proteome</keyword>
<evidence type="ECO:0000313" key="3">
    <source>
        <dbReference type="Proteomes" id="UP001642540"/>
    </source>
</evidence>